<dbReference type="Pfam" id="PF01551">
    <property type="entry name" value="Peptidase_M23"/>
    <property type="match status" value="1"/>
</dbReference>
<dbReference type="AlphaFoldDB" id="A0A3L6ZUS6"/>
<dbReference type="InterPro" id="IPR050570">
    <property type="entry name" value="Cell_wall_metabolism_enzyme"/>
</dbReference>
<proteinExistence type="predicted"/>
<evidence type="ECO:0000313" key="6">
    <source>
        <dbReference type="Proteomes" id="UP000270299"/>
    </source>
</evidence>
<organism evidence="5 6">
    <name type="scientific">Mycetocola manganoxydans</name>
    <dbReference type="NCBI Taxonomy" id="699879"/>
    <lineage>
        <taxon>Bacteria</taxon>
        <taxon>Bacillati</taxon>
        <taxon>Actinomycetota</taxon>
        <taxon>Actinomycetes</taxon>
        <taxon>Micrococcales</taxon>
        <taxon>Microbacteriaceae</taxon>
        <taxon>Mycetocola</taxon>
    </lineage>
</organism>
<evidence type="ECO:0000256" key="2">
    <source>
        <dbReference type="SAM" id="MobiDB-lite"/>
    </source>
</evidence>
<dbReference type="PANTHER" id="PTHR21666">
    <property type="entry name" value="PEPTIDASE-RELATED"/>
    <property type="match status" value="1"/>
</dbReference>
<evidence type="ECO:0000259" key="4">
    <source>
        <dbReference type="Pfam" id="PF01551"/>
    </source>
</evidence>
<dbReference type="Gene3D" id="2.70.70.10">
    <property type="entry name" value="Glucose Permease (Domain IIA)"/>
    <property type="match status" value="1"/>
</dbReference>
<keyword evidence="1 3" id="KW-0732">Signal</keyword>
<feature type="compositionally biased region" description="Pro residues" evidence="2">
    <location>
        <begin position="32"/>
        <end position="50"/>
    </location>
</feature>
<dbReference type="InterPro" id="IPR016047">
    <property type="entry name" value="M23ase_b-sheet_dom"/>
</dbReference>
<dbReference type="OrthoDB" id="5245088at2"/>
<dbReference type="PANTHER" id="PTHR21666:SF289">
    <property type="entry name" value="L-ALA--D-GLU ENDOPEPTIDASE"/>
    <property type="match status" value="1"/>
</dbReference>
<dbReference type="SUPFAM" id="SSF51261">
    <property type="entry name" value="Duplicated hybrid motif"/>
    <property type="match status" value="1"/>
</dbReference>
<reference evidence="5 6" key="1">
    <citation type="submission" date="2018-10" db="EMBL/GenBank/DDBJ databases">
        <authorList>
            <person name="Li J."/>
        </authorList>
    </citation>
    <scope>NUCLEOTIDE SEQUENCE [LARGE SCALE GENOMIC DNA]</scope>
    <source>
        <strain evidence="5 6">CCTCC AB209002</strain>
    </source>
</reference>
<name>A0A3L6ZUS6_9MICO</name>
<evidence type="ECO:0000256" key="1">
    <source>
        <dbReference type="ARBA" id="ARBA00022729"/>
    </source>
</evidence>
<evidence type="ECO:0000256" key="3">
    <source>
        <dbReference type="SAM" id="SignalP"/>
    </source>
</evidence>
<dbReference type="GO" id="GO:0004222">
    <property type="term" value="F:metalloendopeptidase activity"/>
    <property type="evidence" value="ECO:0007669"/>
    <property type="project" value="TreeGrafter"/>
</dbReference>
<comment type="caution">
    <text evidence="5">The sequence shown here is derived from an EMBL/GenBank/DDBJ whole genome shotgun (WGS) entry which is preliminary data.</text>
</comment>
<accession>A0A3L6ZUS6</accession>
<gene>
    <name evidence="5" type="ORF">D9V29_07060</name>
</gene>
<dbReference type="InterPro" id="IPR011055">
    <property type="entry name" value="Dup_hybrid_motif"/>
</dbReference>
<feature type="domain" description="M23ase beta-sheet core" evidence="4">
    <location>
        <begin position="66"/>
        <end position="158"/>
    </location>
</feature>
<keyword evidence="6" id="KW-1185">Reference proteome</keyword>
<feature type="region of interest" description="Disordered" evidence="2">
    <location>
        <begin position="26"/>
        <end position="58"/>
    </location>
</feature>
<evidence type="ECO:0000313" key="5">
    <source>
        <dbReference type="EMBL" id="RLP71610.1"/>
    </source>
</evidence>
<feature type="signal peptide" evidence="3">
    <location>
        <begin position="1"/>
        <end position="26"/>
    </location>
</feature>
<sequence>MPSGTVHVAVTLVAVAVLVLGGPAPAAGEKAAPPPRVEPSPWEWPTPPPHQLLRPFEAPPTPYSAGHRGIDVPAVTGGAVVAAADGVVSFSGIVVDRPVLSVRHDGGLVSSIEPVAATVAAGDVVLAGDRVGVVGSGGHCDERCVHFGVRLHGEYVNPLALLTSVQRAVLLPLGR</sequence>
<dbReference type="EMBL" id="RCUV01000007">
    <property type="protein sequence ID" value="RLP71610.1"/>
    <property type="molecule type" value="Genomic_DNA"/>
</dbReference>
<dbReference type="Proteomes" id="UP000270299">
    <property type="component" value="Unassembled WGS sequence"/>
</dbReference>
<feature type="chain" id="PRO_5018068154" evidence="3">
    <location>
        <begin position="27"/>
        <end position="175"/>
    </location>
</feature>
<protein>
    <submittedName>
        <fullName evidence="5">M23 family metallopeptidase</fullName>
    </submittedName>
</protein>